<reference evidence="2" key="1">
    <citation type="submission" date="2007-11" db="EMBL/GenBank/DDBJ databases">
        <title>Complete genome sequence of Clostridium phytofermentans ISDg.</title>
        <authorList>
            <person name="Leschine S.B."/>
            <person name="Warnick T.A."/>
            <person name="Blanchard J.L."/>
            <person name="Schnell D.J."/>
            <person name="Petit E.L."/>
            <person name="LaTouf W.G."/>
            <person name="Copeland A."/>
            <person name="Lucas S."/>
            <person name="Lapidus A."/>
            <person name="Barry K."/>
            <person name="Glavina del Rio T."/>
            <person name="Dalin E."/>
            <person name="Tice H."/>
            <person name="Pitluck S."/>
            <person name="Kiss H."/>
            <person name="Brettin T."/>
            <person name="Bruce D."/>
            <person name="Detter J.C."/>
            <person name="Han C."/>
            <person name="Kuske C."/>
            <person name="Schmutz J."/>
            <person name="Larimer F."/>
            <person name="Land M."/>
            <person name="Hauser L."/>
            <person name="Kyrpides N."/>
            <person name="Kim E.A."/>
            <person name="Richardson P."/>
        </authorList>
    </citation>
    <scope>NUCLEOTIDE SEQUENCE [LARGE SCALE GENOMIC DNA]</scope>
    <source>
        <strain evidence="2">ATCC 700394 / DSM 18823 / ISDg</strain>
    </source>
</reference>
<dbReference type="EMBL" id="CP000885">
    <property type="protein sequence ID" value="ABX41899.1"/>
    <property type="molecule type" value="Genomic_DNA"/>
</dbReference>
<keyword evidence="2" id="KW-1185">Reference proteome</keyword>
<evidence type="ECO:0000313" key="1">
    <source>
        <dbReference type="EMBL" id="ABX41899.1"/>
    </source>
</evidence>
<dbReference type="eggNOG" id="COG3153">
    <property type="taxonomic scope" value="Bacteria"/>
</dbReference>
<evidence type="ECO:0008006" key="3">
    <source>
        <dbReference type="Google" id="ProtNLM"/>
    </source>
</evidence>
<dbReference type="Proteomes" id="UP000000370">
    <property type="component" value="Chromosome"/>
</dbReference>
<dbReference type="RefSeq" id="WP_012199553.1">
    <property type="nucleotide sequence ID" value="NC_010001.1"/>
</dbReference>
<sequence length="178" mass="20709">MSINFRNYTNQAGITQDYYLVRNFFIKLGYCEFTYVRWDWMATHGYLDRTSVGNIGLWCEDSEVVGVATFDCSLGSAFCLTLPEYAYLKKEMLLYSEEKLSKEGKFEIVIQDKDKEFQEIAAILGYVASENRELDSIFYIEQTSTDYQLPEGFRITTMQDTFDLKQYGRVYGKGLIMS</sequence>
<evidence type="ECO:0000313" key="2">
    <source>
        <dbReference type="Proteomes" id="UP000000370"/>
    </source>
</evidence>
<dbReference type="AlphaFoldDB" id="A9KQ00"/>
<dbReference type="HOGENOM" id="CLU_1508100_0_0_9"/>
<protein>
    <recommendedName>
        <fullName evidence="3">GNAT family N-acetyltransferase</fullName>
    </recommendedName>
</protein>
<organism evidence="1 2">
    <name type="scientific">Lachnoclostridium phytofermentans (strain ATCC 700394 / DSM 18823 / ISDg)</name>
    <name type="common">Clostridium phytofermentans</name>
    <dbReference type="NCBI Taxonomy" id="357809"/>
    <lineage>
        <taxon>Bacteria</taxon>
        <taxon>Bacillati</taxon>
        <taxon>Bacillota</taxon>
        <taxon>Clostridia</taxon>
        <taxon>Lachnospirales</taxon>
        <taxon>Lachnospiraceae</taxon>
    </lineage>
</organism>
<gene>
    <name evidence="1" type="ordered locus">Cphy_1525</name>
</gene>
<accession>A9KQ00</accession>
<dbReference type="KEGG" id="cpy:Cphy_1525"/>
<dbReference type="STRING" id="357809.Cphy_1525"/>
<name>A9KQ00_LACP7</name>
<dbReference type="OrthoDB" id="62792at2"/>
<proteinExistence type="predicted"/>